<dbReference type="RefSeq" id="WP_035192355.1">
    <property type="nucleotide sequence ID" value="NZ_JJRY01000001.1"/>
</dbReference>
<dbReference type="AlphaFoldDB" id="A0A072NQU4"/>
<gene>
    <name evidence="3" type="ORF">M670_00056</name>
</gene>
<feature type="region of interest" description="Disordered" evidence="1">
    <location>
        <begin position="214"/>
        <end position="239"/>
    </location>
</feature>
<dbReference type="OrthoDB" id="2454527at2"/>
<proteinExistence type="predicted"/>
<dbReference type="SUPFAM" id="SSF160387">
    <property type="entry name" value="NosL/MerB-like"/>
    <property type="match status" value="1"/>
</dbReference>
<dbReference type="Pfam" id="PF05573">
    <property type="entry name" value="NosL"/>
    <property type="match status" value="1"/>
</dbReference>
<dbReference type="PATRIC" id="fig|1348973.3.peg.53"/>
<evidence type="ECO:0000313" key="3">
    <source>
        <dbReference type="EMBL" id="KEF40044.1"/>
    </source>
</evidence>
<dbReference type="PROSITE" id="PS51257">
    <property type="entry name" value="PROKAR_LIPOPROTEIN"/>
    <property type="match status" value="1"/>
</dbReference>
<evidence type="ECO:0000256" key="1">
    <source>
        <dbReference type="SAM" id="MobiDB-lite"/>
    </source>
</evidence>
<dbReference type="Proteomes" id="UP000027936">
    <property type="component" value="Unassembled WGS sequence"/>
</dbReference>
<accession>A0A072NQU4</accession>
<dbReference type="PANTHER" id="PTHR41247">
    <property type="entry name" value="HTH-TYPE TRANSCRIPTIONAL REPRESSOR YCNK"/>
    <property type="match status" value="1"/>
</dbReference>
<feature type="chain" id="PRO_5001680947" evidence="2">
    <location>
        <begin position="20"/>
        <end position="239"/>
    </location>
</feature>
<name>A0A072NQU4_SCHAZ</name>
<evidence type="ECO:0000313" key="4">
    <source>
        <dbReference type="Proteomes" id="UP000027936"/>
    </source>
</evidence>
<sequence>MKKFLIVLSVFGLLTAVIAGCGTGGNEGQSGAPVEGATDVEKAAMQETDGGSGDKDEAAQKNEPVNVAVEATEPTTETKCSMCDMTVYPHDHDMGKFTGQVVTADGEHLFTDDVGCLMNQIRVLEEAPQAAWVRDYNTLEWVPVSNAIPVRAGIETPMKMGFALFGSQEAADKFVTENPMLAAVVTSMDDVDKIALERRKAKLAKMKAAEEKAAGAADGQGQMQMDGQMNGNMNGQMNH</sequence>
<feature type="region of interest" description="Disordered" evidence="1">
    <location>
        <begin position="45"/>
        <end position="65"/>
    </location>
</feature>
<comment type="caution">
    <text evidence="3">The sequence shown here is derived from an EMBL/GenBank/DDBJ whole genome shotgun (WGS) entry which is preliminary data.</text>
</comment>
<dbReference type="EMBL" id="JJRY01000001">
    <property type="protein sequence ID" value="KEF40044.1"/>
    <property type="molecule type" value="Genomic_DNA"/>
</dbReference>
<reference evidence="3 4" key="1">
    <citation type="submission" date="2014-04" db="EMBL/GenBank/DDBJ databases">
        <title>Draft genome sequence of Bacillus azotoformans MEV2011, a (co-) denitrifying strain unable to grow in the presence of oxygen.</title>
        <authorList>
            <person name="Nielsen M."/>
            <person name="Schreiber L."/>
            <person name="Finster K."/>
            <person name="Schramm A."/>
        </authorList>
    </citation>
    <scope>NUCLEOTIDE SEQUENCE [LARGE SCALE GENOMIC DNA]</scope>
    <source>
        <strain evidence="3 4">MEV2011</strain>
    </source>
</reference>
<evidence type="ECO:0000256" key="2">
    <source>
        <dbReference type="SAM" id="SignalP"/>
    </source>
</evidence>
<dbReference type="InterPro" id="IPR008719">
    <property type="entry name" value="N2O_reductase_NosL"/>
</dbReference>
<keyword evidence="2" id="KW-0732">Signal</keyword>
<organism evidence="3 4">
    <name type="scientific">Schinkia azotoformans MEV2011</name>
    <dbReference type="NCBI Taxonomy" id="1348973"/>
    <lineage>
        <taxon>Bacteria</taxon>
        <taxon>Bacillati</taxon>
        <taxon>Bacillota</taxon>
        <taxon>Bacilli</taxon>
        <taxon>Bacillales</taxon>
        <taxon>Bacillaceae</taxon>
        <taxon>Calidifontibacillus/Schinkia group</taxon>
        <taxon>Schinkia</taxon>
    </lineage>
</organism>
<feature type="signal peptide" evidence="2">
    <location>
        <begin position="1"/>
        <end position="19"/>
    </location>
</feature>
<dbReference type="PANTHER" id="PTHR41247:SF1">
    <property type="entry name" value="HTH-TYPE TRANSCRIPTIONAL REPRESSOR YCNK"/>
    <property type="match status" value="1"/>
</dbReference>
<protein>
    <submittedName>
        <fullName evidence="3">NosL</fullName>
    </submittedName>
</protein>